<proteinExistence type="predicted"/>
<evidence type="ECO:0000313" key="2">
    <source>
        <dbReference type="Proteomes" id="UP001239909"/>
    </source>
</evidence>
<comment type="caution">
    <text evidence="1">The sequence shown here is derived from an EMBL/GenBank/DDBJ whole genome shotgun (WGS) entry which is preliminary data.</text>
</comment>
<dbReference type="EMBL" id="BSYI01000010">
    <property type="protein sequence ID" value="GMG82355.1"/>
    <property type="molecule type" value="Genomic_DNA"/>
</dbReference>
<reference evidence="1 2" key="1">
    <citation type="submission" date="2023-04" db="EMBL/GenBank/DDBJ databases">
        <title>Marinoamorphus aggregata gen. nov., sp. Nov., isolate from tissue of brittle star Ophioplocus japonicus.</title>
        <authorList>
            <person name="Kawano K."/>
            <person name="Sawayama S."/>
            <person name="Nakagawa S."/>
        </authorList>
    </citation>
    <scope>NUCLEOTIDE SEQUENCE [LARGE SCALE GENOMIC DNA]</scope>
    <source>
        <strain evidence="1 2">NKW23</strain>
    </source>
</reference>
<evidence type="ECO:0000313" key="1">
    <source>
        <dbReference type="EMBL" id="GMG82355.1"/>
    </source>
</evidence>
<name>A0ABQ6LJE3_9RHOB</name>
<keyword evidence="2" id="KW-1185">Reference proteome</keyword>
<protein>
    <submittedName>
        <fullName evidence="1">Uncharacterized protein</fullName>
    </submittedName>
</protein>
<gene>
    <name evidence="1" type="ORF">LNKW23_15680</name>
</gene>
<accession>A0ABQ6LJE3</accession>
<dbReference type="RefSeq" id="WP_285671136.1">
    <property type="nucleotide sequence ID" value="NZ_BSYI01000010.1"/>
</dbReference>
<sequence>MAADDGGHRPVPVLADDGGCLPVPVLADDGGCLPVPVLADDGGCLPVPVLVDDGGCRPVPVLVDDGGRRPVPVLVDDGGCRPVPVLAGRGRRAGARGGGVRLLGGSSRGAAAIAPDAVLAVGAIHTTGAVRPAAAEPACAALQGRRRGPAGGRHFGMLRRSAISRNHLARAPDMIRVRCNRTRNPRPRRPP</sequence>
<dbReference type="Proteomes" id="UP001239909">
    <property type="component" value="Unassembled WGS sequence"/>
</dbReference>
<organism evidence="1 2">
    <name type="scientific">Paralimibaculum aggregatum</name>
    <dbReference type="NCBI Taxonomy" id="3036245"/>
    <lineage>
        <taxon>Bacteria</taxon>
        <taxon>Pseudomonadati</taxon>
        <taxon>Pseudomonadota</taxon>
        <taxon>Alphaproteobacteria</taxon>
        <taxon>Rhodobacterales</taxon>
        <taxon>Paracoccaceae</taxon>
        <taxon>Paralimibaculum</taxon>
    </lineage>
</organism>